<dbReference type="RefSeq" id="XP_024686729.1">
    <property type="nucleotide sequence ID" value="XM_024830809.1"/>
</dbReference>
<name>A0A2I1CKI3_ASPN1</name>
<keyword evidence="2 7" id="KW-0812">Transmembrane</keyword>
<keyword evidence="4 7" id="KW-1133">Transmembrane helix</keyword>
<feature type="region of interest" description="Disordered" evidence="6">
    <location>
        <begin position="113"/>
        <end position="151"/>
    </location>
</feature>
<keyword evidence="3" id="KW-0256">Endoplasmic reticulum</keyword>
<evidence type="ECO:0000313" key="8">
    <source>
        <dbReference type="EMBL" id="PKX98134.1"/>
    </source>
</evidence>
<dbReference type="OrthoDB" id="19981at2759"/>
<dbReference type="GO" id="GO:0070072">
    <property type="term" value="P:vacuolar proton-transporting V-type ATPase complex assembly"/>
    <property type="evidence" value="ECO:0007669"/>
    <property type="project" value="InterPro"/>
</dbReference>
<protein>
    <recommendedName>
        <fullName evidence="10">Endoplasmic reticulum-based factor for assembly of V-ATPase-domain-containing protein</fullName>
    </recommendedName>
</protein>
<dbReference type="GO" id="GO:0005789">
    <property type="term" value="C:endoplasmic reticulum membrane"/>
    <property type="evidence" value="ECO:0007669"/>
    <property type="project" value="UniProtKB-SubCell"/>
</dbReference>
<dbReference type="Pfam" id="PF11712">
    <property type="entry name" value="Vma12"/>
    <property type="match status" value="1"/>
</dbReference>
<dbReference type="InterPro" id="IPR021013">
    <property type="entry name" value="ATPase_Vma12"/>
</dbReference>
<evidence type="ECO:0000256" key="2">
    <source>
        <dbReference type="ARBA" id="ARBA00022692"/>
    </source>
</evidence>
<evidence type="ECO:0000313" key="9">
    <source>
        <dbReference type="Proteomes" id="UP000234474"/>
    </source>
</evidence>
<evidence type="ECO:0000256" key="5">
    <source>
        <dbReference type="ARBA" id="ARBA00023136"/>
    </source>
</evidence>
<gene>
    <name evidence="8" type="ORF">P174DRAFT_4905</name>
</gene>
<feature type="transmembrane region" description="Helical" evidence="7">
    <location>
        <begin position="217"/>
        <end position="238"/>
    </location>
</feature>
<evidence type="ECO:0000256" key="7">
    <source>
        <dbReference type="SAM" id="Phobius"/>
    </source>
</evidence>
<evidence type="ECO:0000256" key="6">
    <source>
        <dbReference type="SAM" id="MobiDB-lite"/>
    </source>
</evidence>
<dbReference type="AlphaFoldDB" id="A0A2I1CKI3"/>
<keyword evidence="5 7" id="KW-0472">Membrane</keyword>
<dbReference type="PANTHER" id="PTHR31394:SF1">
    <property type="entry name" value="TRANSMEMBRANE PROTEIN 199"/>
    <property type="match status" value="1"/>
</dbReference>
<dbReference type="EMBL" id="MSZS01000001">
    <property type="protein sequence ID" value="PKX98134.1"/>
    <property type="molecule type" value="Genomic_DNA"/>
</dbReference>
<dbReference type="Proteomes" id="UP000234474">
    <property type="component" value="Unassembled WGS sequence"/>
</dbReference>
<sequence>MVLLVTTTHIISALEAVPSSSRKELGLPDSLSINSPISHEQVIHLSRYFRNGANSTSSDPSPDRSLNSLLRGTKVYVPPPPKKPEPSPEYLALKARLLAAAEADAYNRMTATTFTPSAPRHSGPSPIFSSSTPTLSALHDSKAPAGDTETTDPLTPSLVLNIFLSVLITGFSVYWALTSFRTPDILVSSVSSLWRGQPPSKPSANRVSGGASEPVRVLVSLFAALMVGVAEVLIYAIYLQKVDQARARERRIKERKEVVESDVVGGRAGKTDKEGIQSIDGDQETIWGRGANGGVRRRMREKWEEKESQRNQDNAG</sequence>
<evidence type="ECO:0008006" key="10">
    <source>
        <dbReference type="Google" id="ProtNLM"/>
    </source>
</evidence>
<feature type="transmembrane region" description="Helical" evidence="7">
    <location>
        <begin position="158"/>
        <end position="177"/>
    </location>
</feature>
<accession>A0A2I1CKI3</accession>
<feature type="compositionally biased region" description="Basic and acidic residues" evidence="6">
    <location>
        <begin position="301"/>
        <end position="310"/>
    </location>
</feature>
<dbReference type="GeneID" id="36538144"/>
<organism evidence="8 9">
    <name type="scientific">Aspergillus novofumigatus (strain IBT 16806)</name>
    <dbReference type="NCBI Taxonomy" id="1392255"/>
    <lineage>
        <taxon>Eukaryota</taxon>
        <taxon>Fungi</taxon>
        <taxon>Dikarya</taxon>
        <taxon>Ascomycota</taxon>
        <taxon>Pezizomycotina</taxon>
        <taxon>Eurotiomycetes</taxon>
        <taxon>Eurotiomycetidae</taxon>
        <taxon>Eurotiales</taxon>
        <taxon>Aspergillaceae</taxon>
        <taxon>Aspergillus</taxon>
        <taxon>Aspergillus subgen. Fumigati</taxon>
    </lineage>
</organism>
<comment type="subcellular location">
    <subcellularLocation>
        <location evidence="1">Endoplasmic reticulum membrane</location>
        <topology evidence="1">Multi-pass membrane protein</topology>
    </subcellularLocation>
</comment>
<evidence type="ECO:0000256" key="3">
    <source>
        <dbReference type="ARBA" id="ARBA00022824"/>
    </source>
</evidence>
<dbReference type="OMA" id="FSVYWAL"/>
<proteinExistence type="predicted"/>
<keyword evidence="9" id="KW-1185">Reference proteome</keyword>
<evidence type="ECO:0000256" key="4">
    <source>
        <dbReference type="ARBA" id="ARBA00022989"/>
    </source>
</evidence>
<feature type="region of interest" description="Disordered" evidence="6">
    <location>
        <begin position="267"/>
        <end position="316"/>
    </location>
</feature>
<evidence type="ECO:0000256" key="1">
    <source>
        <dbReference type="ARBA" id="ARBA00004477"/>
    </source>
</evidence>
<comment type="caution">
    <text evidence="8">The sequence shown here is derived from an EMBL/GenBank/DDBJ whole genome shotgun (WGS) entry which is preliminary data.</text>
</comment>
<dbReference type="VEuPathDB" id="FungiDB:P174DRAFT_4905"/>
<reference evidence="9" key="1">
    <citation type="journal article" date="2018" name="Proc. Natl. Acad. Sci. U.S.A.">
        <title>Linking secondary metabolites to gene clusters through genome sequencing of six diverse Aspergillus species.</title>
        <authorList>
            <person name="Kaerboelling I."/>
            <person name="Vesth T.C."/>
            <person name="Frisvad J.C."/>
            <person name="Nybo J.L."/>
            <person name="Theobald S."/>
            <person name="Kuo A."/>
            <person name="Bowyer P."/>
            <person name="Matsuda Y."/>
            <person name="Mondo S."/>
            <person name="Lyhne E.K."/>
            <person name="Kogle M.E."/>
            <person name="Clum A."/>
            <person name="Lipzen A."/>
            <person name="Salamov A."/>
            <person name="Ngan C.Y."/>
            <person name="Daum C."/>
            <person name="Chiniquy J."/>
            <person name="Barry K."/>
            <person name="LaButti K."/>
            <person name="Haridas S."/>
            <person name="Simmons B.A."/>
            <person name="Magnuson J.K."/>
            <person name="Mortensen U.H."/>
            <person name="Larsen T.O."/>
            <person name="Grigoriev I.V."/>
            <person name="Baker S.E."/>
            <person name="Andersen M.R."/>
        </authorList>
    </citation>
    <scope>NUCLEOTIDE SEQUENCE [LARGE SCALE GENOMIC DNA]</scope>
    <source>
        <strain evidence="9">IBT 16806</strain>
    </source>
</reference>
<dbReference type="PANTHER" id="PTHR31394">
    <property type="entry name" value="TRANSMEMBRANE PROTEIN 199"/>
    <property type="match status" value="1"/>
</dbReference>